<dbReference type="AlphaFoldDB" id="A0A4Z2IID4"/>
<accession>A0A4Z2IID4</accession>
<evidence type="ECO:0000313" key="3">
    <source>
        <dbReference type="Proteomes" id="UP000314294"/>
    </source>
</evidence>
<comment type="caution">
    <text evidence="2">The sequence shown here is derived from an EMBL/GenBank/DDBJ whole genome shotgun (WGS) entry which is preliminary data.</text>
</comment>
<keyword evidence="3" id="KW-1185">Reference proteome</keyword>
<evidence type="ECO:0000313" key="2">
    <source>
        <dbReference type="EMBL" id="TNN77465.1"/>
    </source>
</evidence>
<evidence type="ECO:0000256" key="1">
    <source>
        <dbReference type="SAM" id="MobiDB-lite"/>
    </source>
</evidence>
<dbReference type="EMBL" id="SRLO01000082">
    <property type="protein sequence ID" value="TNN77465.1"/>
    <property type="molecule type" value="Genomic_DNA"/>
</dbReference>
<feature type="region of interest" description="Disordered" evidence="1">
    <location>
        <begin position="1"/>
        <end position="33"/>
    </location>
</feature>
<protein>
    <submittedName>
        <fullName evidence="2">Uncharacterized protein</fullName>
    </submittedName>
</protein>
<gene>
    <name evidence="2" type="ORF">EYF80_012279</name>
</gene>
<proteinExistence type="predicted"/>
<name>A0A4Z2IID4_9TELE</name>
<reference evidence="2 3" key="1">
    <citation type="submission" date="2019-03" db="EMBL/GenBank/DDBJ databases">
        <title>First draft genome of Liparis tanakae, snailfish: a comprehensive survey of snailfish specific genes.</title>
        <authorList>
            <person name="Kim W."/>
            <person name="Song I."/>
            <person name="Jeong J.-H."/>
            <person name="Kim D."/>
            <person name="Kim S."/>
            <person name="Ryu S."/>
            <person name="Song J.Y."/>
            <person name="Lee S.K."/>
        </authorList>
    </citation>
    <scope>NUCLEOTIDE SEQUENCE [LARGE SCALE GENOMIC DNA]</scope>
    <source>
        <tissue evidence="2">Muscle</tissue>
    </source>
</reference>
<organism evidence="2 3">
    <name type="scientific">Liparis tanakae</name>
    <name type="common">Tanaka's snailfish</name>
    <dbReference type="NCBI Taxonomy" id="230148"/>
    <lineage>
        <taxon>Eukaryota</taxon>
        <taxon>Metazoa</taxon>
        <taxon>Chordata</taxon>
        <taxon>Craniata</taxon>
        <taxon>Vertebrata</taxon>
        <taxon>Euteleostomi</taxon>
        <taxon>Actinopterygii</taxon>
        <taxon>Neopterygii</taxon>
        <taxon>Teleostei</taxon>
        <taxon>Neoteleostei</taxon>
        <taxon>Acanthomorphata</taxon>
        <taxon>Eupercaria</taxon>
        <taxon>Perciformes</taxon>
        <taxon>Cottioidei</taxon>
        <taxon>Cottales</taxon>
        <taxon>Liparidae</taxon>
        <taxon>Liparis</taxon>
    </lineage>
</organism>
<dbReference type="Proteomes" id="UP000314294">
    <property type="component" value="Unassembled WGS sequence"/>
</dbReference>
<feature type="compositionally biased region" description="Polar residues" evidence="1">
    <location>
        <begin position="23"/>
        <end position="33"/>
    </location>
</feature>
<sequence>MQRAAMHTPSGRPPEGGQGAKQGHTTAAGQTVGCASSSRLLRFKQSPKRQVVVPAGCKDCVATDNRNPAGSPAAHTNTTLMETCLDRRQAQENQNQD</sequence>